<dbReference type="PROSITE" id="PS50887">
    <property type="entry name" value="GGDEF"/>
    <property type="match status" value="1"/>
</dbReference>
<dbReference type="GO" id="GO:0071111">
    <property type="term" value="F:cyclic-guanylate-specific phosphodiesterase activity"/>
    <property type="evidence" value="ECO:0007669"/>
    <property type="project" value="InterPro"/>
</dbReference>
<name>A0A6J4SR65_9ACTN</name>
<dbReference type="InterPro" id="IPR000160">
    <property type="entry name" value="GGDEF_dom"/>
</dbReference>
<dbReference type="SMART" id="SM00052">
    <property type="entry name" value="EAL"/>
    <property type="match status" value="1"/>
</dbReference>
<protein>
    <submittedName>
        <fullName evidence="4">Diguanylate cyclase/phosphodiesterase (GGDEF &amp; EAL domains) with PAS/PAC sensor(S)</fullName>
    </submittedName>
</protein>
<dbReference type="Pfam" id="PF00563">
    <property type="entry name" value="EAL"/>
    <property type="match status" value="1"/>
</dbReference>
<sequence length="614" mass="64986">MAAAVVTLLFVGAAAETIVSRTVRGAFVEEQLADQRADAASIARAMAQADDGEEPVDEAQELVDVIAARPSVAGVELVDVDGRVVAAADRTQIGEVEQGPIVEVARTGRASAGAETEAHESGADLEYRVPLEAAGRRLALETDQPRRVLDARITAVRRQLVTLGLVGLPVALVVFFLVGGRHLTRRHASAVERSLTDALTGLGNHSAFYEAAEREAALANRHRHDLTLAVIDIDDFKFCNDRLGHDYGDRVLRGIASALAAGRRGDACFRLGGDEFAVLLPHTDLLGARVALESAVERANASLPGIHLSIGVSVLSSAGGDVALLREQADVAGYEAKRTTASVIVIFDEISSSATLAHPERVRALGDLIEHGELDVAFQPIWDLDRNEVLGYEALARPSAQFGFKGPGELFELAEKVGNAHQLCEIARRSALRCAGDLPPRTLLFLNVSPKSLERNMLAGTTLVDAVGSAGLAPHQIVLELTEHVTTRLRHVVREISRLRSLGFKIALDDVGAGNAGLELLCSVGVDFVKIDRSVVSSAPDDASALGVLEAVIAYATRTGATVIAEGIENETQLALVREPATADHAPRHSVRAGQGFLLGRPASDFADAAALSH</sequence>
<feature type="transmembrane region" description="Helical" evidence="1">
    <location>
        <begin position="160"/>
        <end position="179"/>
    </location>
</feature>
<keyword evidence="1" id="KW-0812">Transmembrane</keyword>
<dbReference type="Pfam" id="PF00990">
    <property type="entry name" value="GGDEF"/>
    <property type="match status" value="1"/>
</dbReference>
<evidence type="ECO:0000259" key="3">
    <source>
        <dbReference type="PROSITE" id="PS50887"/>
    </source>
</evidence>
<keyword evidence="1" id="KW-1133">Transmembrane helix</keyword>
<dbReference type="EMBL" id="CADCVQ010000087">
    <property type="protein sequence ID" value="CAA9503095.1"/>
    <property type="molecule type" value="Genomic_DNA"/>
</dbReference>
<dbReference type="InterPro" id="IPR029787">
    <property type="entry name" value="Nucleotide_cyclase"/>
</dbReference>
<feature type="domain" description="EAL" evidence="2">
    <location>
        <begin position="358"/>
        <end position="614"/>
    </location>
</feature>
<accession>A0A6J4SR65</accession>
<dbReference type="SMART" id="SM00267">
    <property type="entry name" value="GGDEF"/>
    <property type="match status" value="1"/>
</dbReference>
<dbReference type="NCBIfam" id="TIGR00254">
    <property type="entry name" value="GGDEF"/>
    <property type="match status" value="1"/>
</dbReference>
<reference evidence="4" key="1">
    <citation type="submission" date="2020-02" db="EMBL/GenBank/DDBJ databases">
        <authorList>
            <person name="Meier V. D."/>
        </authorList>
    </citation>
    <scope>NUCLEOTIDE SEQUENCE</scope>
    <source>
        <strain evidence="4">AVDCRST_MAG67</strain>
    </source>
</reference>
<dbReference type="InterPro" id="IPR035919">
    <property type="entry name" value="EAL_sf"/>
</dbReference>
<dbReference type="SUPFAM" id="SSF55073">
    <property type="entry name" value="Nucleotide cyclase"/>
    <property type="match status" value="1"/>
</dbReference>
<dbReference type="PANTHER" id="PTHR33121">
    <property type="entry name" value="CYCLIC DI-GMP PHOSPHODIESTERASE PDEF"/>
    <property type="match status" value="1"/>
</dbReference>
<dbReference type="InterPro" id="IPR001633">
    <property type="entry name" value="EAL_dom"/>
</dbReference>
<feature type="domain" description="GGDEF" evidence="3">
    <location>
        <begin position="224"/>
        <end position="349"/>
    </location>
</feature>
<dbReference type="Gene3D" id="3.20.20.450">
    <property type="entry name" value="EAL domain"/>
    <property type="match status" value="1"/>
</dbReference>
<dbReference type="CDD" id="cd01948">
    <property type="entry name" value="EAL"/>
    <property type="match status" value="1"/>
</dbReference>
<proteinExistence type="predicted"/>
<dbReference type="Gene3D" id="3.30.70.270">
    <property type="match status" value="1"/>
</dbReference>
<gene>
    <name evidence="4" type="ORF">AVDCRST_MAG67-2292</name>
</gene>
<dbReference type="SUPFAM" id="SSF141868">
    <property type="entry name" value="EAL domain-like"/>
    <property type="match status" value="1"/>
</dbReference>
<dbReference type="InterPro" id="IPR050706">
    <property type="entry name" value="Cyclic-di-GMP_PDE-like"/>
</dbReference>
<dbReference type="PANTHER" id="PTHR33121:SF76">
    <property type="entry name" value="SIGNALING PROTEIN"/>
    <property type="match status" value="1"/>
</dbReference>
<keyword evidence="1" id="KW-0472">Membrane</keyword>
<dbReference type="PROSITE" id="PS50883">
    <property type="entry name" value="EAL"/>
    <property type="match status" value="1"/>
</dbReference>
<dbReference type="AlphaFoldDB" id="A0A6J4SR65"/>
<dbReference type="CDD" id="cd01949">
    <property type="entry name" value="GGDEF"/>
    <property type="match status" value="1"/>
</dbReference>
<dbReference type="InterPro" id="IPR043128">
    <property type="entry name" value="Rev_trsase/Diguanyl_cyclase"/>
</dbReference>
<organism evidence="4">
    <name type="scientific">uncultured Solirubrobacteraceae bacterium</name>
    <dbReference type="NCBI Taxonomy" id="1162706"/>
    <lineage>
        <taxon>Bacteria</taxon>
        <taxon>Bacillati</taxon>
        <taxon>Actinomycetota</taxon>
        <taxon>Thermoleophilia</taxon>
        <taxon>Solirubrobacterales</taxon>
        <taxon>Solirubrobacteraceae</taxon>
        <taxon>environmental samples</taxon>
    </lineage>
</organism>
<evidence type="ECO:0000313" key="4">
    <source>
        <dbReference type="EMBL" id="CAA9503095.1"/>
    </source>
</evidence>
<evidence type="ECO:0000256" key="1">
    <source>
        <dbReference type="SAM" id="Phobius"/>
    </source>
</evidence>
<evidence type="ECO:0000259" key="2">
    <source>
        <dbReference type="PROSITE" id="PS50883"/>
    </source>
</evidence>